<evidence type="ECO:0000256" key="2">
    <source>
        <dbReference type="ARBA" id="ARBA00022729"/>
    </source>
</evidence>
<feature type="active site" description="Acyl-ester intermediate" evidence="7">
    <location>
        <position position="62"/>
    </location>
</feature>
<feature type="signal peptide" evidence="10">
    <location>
        <begin position="1"/>
        <end position="25"/>
    </location>
</feature>
<dbReference type="EMBL" id="BMYJ01000010">
    <property type="protein sequence ID" value="GHC63809.1"/>
    <property type="molecule type" value="Genomic_DNA"/>
</dbReference>
<gene>
    <name evidence="12" type="ORF">GCM10007315_30250</name>
</gene>
<keyword evidence="13" id="KW-1185">Reference proteome</keyword>
<keyword evidence="2 10" id="KW-0732">Signal</keyword>
<accession>A0A918TV22</accession>
<evidence type="ECO:0000256" key="1">
    <source>
        <dbReference type="ARBA" id="ARBA00007164"/>
    </source>
</evidence>
<proteinExistence type="inferred from homology"/>
<dbReference type="GO" id="GO:0071555">
    <property type="term" value="P:cell wall organization"/>
    <property type="evidence" value="ECO:0007669"/>
    <property type="project" value="UniProtKB-KW"/>
</dbReference>
<dbReference type="GO" id="GO:0009252">
    <property type="term" value="P:peptidoglycan biosynthetic process"/>
    <property type="evidence" value="ECO:0007669"/>
    <property type="project" value="UniProtKB-KW"/>
</dbReference>
<dbReference type="InterPro" id="IPR001967">
    <property type="entry name" value="Peptidase_S11_N"/>
</dbReference>
<evidence type="ECO:0000313" key="13">
    <source>
        <dbReference type="Proteomes" id="UP000638981"/>
    </source>
</evidence>
<comment type="caution">
    <text evidence="12">The sequence shown here is derived from an EMBL/GenBank/DDBJ whole genome shotgun (WGS) entry which is preliminary data.</text>
</comment>
<evidence type="ECO:0000313" key="12">
    <source>
        <dbReference type="EMBL" id="GHC63809.1"/>
    </source>
</evidence>
<keyword evidence="4" id="KW-0133">Cell shape</keyword>
<dbReference type="Proteomes" id="UP000638981">
    <property type="component" value="Unassembled WGS sequence"/>
</dbReference>
<evidence type="ECO:0000256" key="5">
    <source>
        <dbReference type="ARBA" id="ARBA00022984"/>
    </source>
</evidence>
<feature type="chain" id="PRO_5037586944" description="Peptidase S11 D-alanyl-D-alanine carboxypeptidase A N-terminal domain-containing protein" evidence="10">
    <location>
        <begin position="26"/>
        <end position="583"/>
    </location>
</feature>
<keyword evidence="6" id="KW-0961">Cell wall biogenesis/degradation</keyword>
<evidence type="ECO:0000256" key="4">
    <source>
        <dbReference type="ARBA" id="ARBA00022960"/>
    </source>
</evidence>
<reference evidence="12" key="2">
    <citation type="submission" date="2020-09" db="EMBL/GenBank/DDBJ databases">
        <authorList>
            <person name="Sun Q."/>
            <person name="Kim S."/>
        </authorList>
    </citation>
    <scope>NUCLEOTIDE SEQUENCE</scope>
    <source>
        <strain evidence="12">KCTC 23310</strain>
    </source>
</reference>
<keyword evidence="5" id="KW-0573">Peptidoglycan synthesis</keyword>
<evidence type="ECO:0000256" key="10">
    <source>
        <dbReference type="SAM" id="SignalP"/>
    </source>
</evidence>
<keyword evidence="3" id="KW-0378">Hydrolase</keyword>
<evidence type="ECO:0000256" key="7">
    <source>
        <dbReference type="PIRSR" id="PIRSR618044-1"/>
    </source>
</evidence>
<evidence type="ECO:0000256" key="8">
    <source>
        <dbReference type="PIRSR" id="PIRSR618044-2"/>
    </source>
</evidence>
<comment type="similarity">
    <text evidence="1 9">Belongs to the peptidase S11 family.</text>
</comment>
<dbReference type="PROSITE" id="PS51257">
    <property type="entry name" value="PROKAR_LIPOPROTEIN"/>
    <property type="match status" value="1"/>
</dbReference>
<dbReference type="AlphaFoldDB" id="A0A918TV22"/>
<feature type="active site" description="Proton acceptor" evidence="7">
    <location>
        <position position="65"/>
    </location>
</feature>
<dbReference type="PRINTS" id="PR00725">
    <property type="entry name" value="DADACBPTASE1"/>
</dbReference>
<feature type="binding site" evidence="8">
    <location>
        <position position="225"/>
    </location>
    <ligand>
        <name>substrate</name>
    </ligand>
</feature>
<evidence type="ECO:0000259" key="11">
    <source>
        <dbReference type="Pfam" id="PF00768"/>
    </source>
</evidence>
<sequence>MRALFSRFIRSFTILGFMGVLAACAARPEPAGAAPFAAFVIDAKSGEVLYEDNATARLHPASLTKMLTLYIAFDALERGEISLDTMVTVTPHAASQPPSRLGLKSGQKIAMRYLLRAAAIKSANDAATAIGEAISGSEEKFAARMNRTAKALGMTGSTFKNANGLTAKGHLSTARDMTILGRHLFYDFPQYYNLFSRRSTDAGLAEVANTNRRFLDAYKGADGIKTGFTNAAGFNLTASAERDGVRLIGTVFGGTSTANRNAKMAELLDLGFKRANPRAAEQPPAAPNYEPVPDEALVAEVEAMGENVSAPAKTLRVAIAPATSQRPKGRPGKVTEPLPFAVADASGAIEADPQATAAAVDAMQDGIAGALAEAGVGEATAPVTEVAALPVETVAEVEVAAAPEVVEAVPAETVVAAAEPVVAEPVMAEPVAAEALPFALVDPNTLEEVAPVVVAEAPAQPQPAQIIHTVTPAEPEVTGDVVLMAANTMEPQAQETEVVTRISTSGGRHWGVNIGRFDSQSTAERALMKTMLSESSTLSESLRKIVSKSGGYDANFMGLTQDQADLACRRLQARGTQCFTIGP</sequence>
<reference evidence="12" key="1">
    <citation type="journal article" date="2014" name="Int. J. Syst. Evol. Microbiol.">
        <title>Complete genome sequence of Corynebacterium casei LMG S-19264T (=DSM 44701T), isolated from a smear-ripened cheese.</title>
        <authorList>
            <consortium name="US DOE Joint Genome Institute (JGI-PGF)"/>
            <person name="Walter F."/>
            <person name="Albersmeier A."/>
            <person name="Kalinowski J."/>
            <person name="Ruckert C."/>
        </authorList>
    </citation>
    <scope>NUCLEOTIDE SEQUENCE</scope>
    <source>
        <strain evidence="12">KCTC 23310</strain>
    </source>
</reference>
<dbReference type="InterPro" id="IPR012338">
    <property type="entry name" value="Beta-lactam/transpept-like"/>
</dbReference>
<protein>
    <recommendedName>
        <fullName evidence="11">Peptidase S11 D-alanyl-D-alanine carboxypeptidase A N-terminal domain-containing protein</fullName>
    </recommendedName>
</protein>
<evidence type="ECO:0000256" key="9">
    <source>
        <dbReference type="RuleBase" id="RU004016"/>
    </source>
</evidence>
<dbReference type="GO" id="GO:0008360">
    <property type="term" value="P:regulation of cell shape"/>
    <property type="evidence" value="ECO:0007669"/>
    <property type="project" value="UniProtKB-KW"/>
</dbReference>
<evidence type="ECO:0000256" key="6">
    <source>
        <dbReference type="ARBA" id="ARBA00023316"/>
    </source>
</evidence>
<name>A0A918TV22_9RHOB</name>
<dbReference type="PANTHER" id="PTHR21581:SF6">
    <property type="entry name" value="TRAFFICKING PROTEIN PARTICLE COMPLEX SUBUNIT 12"/>
    <property type="match status" value="1"/>
</dbReference>
<organism evidence="12 13">
    <name type="scientific">Neogemmobacter tilapiae</name>
    <dbReference type="NCBI Taxonomy" id="875041"/>
    <lineage>
        <taxon>Bacteria</taxon>
        <taxon>Pseudomonadati</taxon>
        <taxon>Pseudomonadota</taxon>
        <taxon>Alphaproteobacteria</taxon>
        <taxon>Rhodobacterales</taxon>
        <taxon>Paracoccaceae</taxon>
        <taxon>Neogemmobacter</taxon>
    </lineage>
</organism>
<evidence type="ECO:0000256" key="3">
    <source>
        <dbReference type="ARBA" id="ARBA00022801"/>
    </source>
</evidence>
<feature type="active site" evidence="7">
    <location>
        <position position="122"/>
    </location>
</feature>
<dbReference type="SUPFAM" id="SSF56601">
    <property type="entry name" value="beta-lactamase/transpeptidase-like"/>
    <property type="match status" value="1"/>
</dbReference>
<dbReference type="GO" id="GO:0009002">
    <property type="term" value="F:serine-type D-Ala-D-Ala carboxypeptidase activity"/>
    <property type="evidence" value="ECO:0007669"/>
    <property type="project" value="InterPro"/>
</dbReference>
<dbReference type="Pfam" id="PF00768">
    <property type="entry name" value="Peptidase_S11"/>
    <property type="match status" value="1"/>
</dbReference>
<dbReference type="Gene3D" id="3.40.710.10">
    <property type="entry name" value="DD-peptidase/beta-lactamase superfamily"/>
    <property type="match status" value="1"/>
</dbReference>
<dbReference type="GO" id="GO:0006508">
    <property type="term" value="P:proteolysis"/>
    <property type="evidence" value="ECO:0007669"/>
    <property type="project" value="InterPro"/>
</dbReference>
<dbReference type="PANTHER" id="PTHR21581">
    <property type="entry name" value="D-ALANYL-D-ALANINE CARBOXYPEPTIDASE"/>
    <property type="match status" value="1"/>
</dbReference>
<feature type="domain" description="Peptidase S11 D-alanyl-D-alanine carboxypeptidase A N-terminal" evidence="11">
    <location>
        <begin position="37"/>
        <end position="254"/>
    </location>
</feature>
<dbReference type="InterPro" id="IPR018044">
    <property type="entry name" value="Peptidase_S11"/>
</dbReference>